<accession>A0A2K1K8J5</accession>
<dbReference type="PaxDb" id="3218-PP1S221_78V6.1"/>
<feature type="compositionally biased region" description="Basic and acidic residues" evidence="1">
    <location>
        <begin position="11"/>
        <end position="21"/>
    </location>
</feature>
<evidence type="ECO:0000256" key="1">
    <source>
        <dbReference type="SAM" id="MobiDB-lite"/>
    </source>
</evidence>
<dbReference type="AlphaFoldDB" id="A0A2K1K8J5"/>
<reference evidence="2 4" key="2">
    <citation type="journal article" date="2018" name="Plant J.">
        <title>The Physcomitrella patens chromosome-scale assembly reveals moss genome structure and evolution.</title>
        <authorList>
            <person name="Lang D."/>
            <person name="Ullrich K.K."/>
            <person name="Murat F."/>
            <person name="Fuchs J."/>
            <person name="Jenkins J."/>
            <person name="Haas F.B."/>
            <person name="Piednoel M."/>
            <person name="Gundlach H."/>
            <person name="Van Bel M."/>
            <person name="Meyberg R."/>
            <person name="Vives C."/>
            <person name="Morata J."/>
            <person name="Symeonidi A."/>
            <person name="Hiss M."/>
            <person name="Muchero W."/>
            <person name="Kamisugi Y."/>
            <person name="Saleh O."/>
            <person name="Blanc G."/>
            <person name="Decker E.L."/>
            <person name="van Gessel N."/>
            <person name="Grimwood J."/>
            <person name="Hayes R.D."/>
            <person name="Graham S.W."/>
            <person name="Gunter L.E."/>
            <person name="McDaniel S.F."/>
            <person name="Hoernstein S.N.W."/>
            <person name="Larsson A."/>
            <person name="Li F.W."/>
            <person name="Perroud P.F."/>
            <person name="Phillips J."/>
            <person name="Ranjan P."/>
            <person name="Rokshar D.S."/>
            <person name="Rothfels C.J."/>
            <person name="Schneider L."/>
            <person name="Shu S."/>
            <person name="Stevenson D.W."/>
            <person name="Thummler F."/>
            <person name="Tillich M."/>
            <person name="Villarreal Aguilar J.C."/>
            <person name="Widiez T."/>
            <person name="Wong G.K."/>
            <person name="Wymore A."/>
            <person name="Zhang Y."/>
            <person name="Zimmer A.D."/>
            <person name="Quatrano R.S."/>
            <person name="Mayer K.F.X."/>
            <person name="Goodstein D."/>
            <person name="Casacuberta J.M."/>
            <person name="Vandepoele K."/>
            <person name="Reski R."/>
            <person name="Cuming A.C."/>
            <person name="Tuskan G.A."/>
            <person name="Maumus F."/>
            <person name="Salse J."/>
            <person name="Schmutz J."/>
            <person name="Rensing S.A."/>
        </authorList>
    </citation>
    <scope>NUCLEOTIDE SEQUENCE [LARGE SCALE GENOMIC DNA]</scope>
    <source>
        <strain evidence="3 4">cv. Gransden 2004</strain>
    </source>
</reference>
<evidence type="ECO:0000313" key="2">
    <source>
        <dbReference type="EMBL" id="PNR50096.1"/>
    </source>
</evidence>
<evidence type="ECO:0000313" key="4">
    <source>
        <dbReference type="Proteomes" id="UP000006727"/>
    </source>
</evidence>
<dbReference type="Proteomes" id="UP000006727">
    <property type="component" value="Chromosome 8"/>
</dbReference>
<organism evidence="2">
    <name type="scientific">Physcomitrium patens</name>
    <name type="common">Spreading-leaved earth moss</name>
    <name type="synonym">Physcomitrella patens</name>
    <dbReference type="NCBI Taxonomy" id="3218"/>
    <lineage>
        <taxon>Eukaryota</taxon>
        <taxon>Viridiplantae</taxon>
        <taxon>Streptophyta</taxon>
        <taxon>Embryophyta</taxon>
        <taxon>Bryophyta</taxon>
        <taxon>Bryophytina</taxon>
        <taxon>Bryopsida</taxon>
        <taxon>Funariidae</taxon>
        <taxon>Funariales</taxon>
        <taxon>Funariaceae</taxon>
        <taxon>Physcomitrium</taxon>
    </lineage>
</organism>
<reference evidence="2 4" key="1">
    <citation type="journal article" date="2008" name="Science">
        <title>The Physcomitrella genome reveals evolutionary insights into the conquest of land by plants.</title>
        <authorList>
            <person name="Rensing S."/>
            <person name="Lang D."/>
            <person name="Zimmer A."/>
            <person name="Terry A."/>
            <person name="Salamov A."/>
            <person name="Shapiro H."/>
            <person name="Nishiyama T."/>
            <person name="Perroud P.-F."/>
            <person name="Lindquist E."/>
            <person name="Kamisugi Y."/>
            <person name="Tanahashi T."/>
            <person name="Sakakibara K."/>
            <person name="Fujita T."/>
            <person name="Oishi K."/>
            <person name="Shin-I T."/>
            <person name="Kuroki Y."/>
            <person name="Toyoda A."/>
            <person name="Suzuki Y."/>
            <person name="Hashimoto A."/>
            <person name="Yamaguchi K."/>
            <person name="Sugano A."/>
            <person name="Kohara Y."/>
            <person name="Fujiyama A."/>
            <person name="Anterola A."/>
            <person name="Aoki S."/>
            <person name="Ashton N."/>
            <person name="Barbazuk W.B."/>
            <person name="Barker E."/>
            <person name="Bennetzen J."/>
            <person name="Bezanilla M."/>
            <person name="Blankenship R."/>
            <person name="Cho S.H."/>
            <person name="Dutcher S."/>
            <person name="Estelle M."/>
            <person name="Fawcett J.A."/>
            <person name="Gundlach H."/>
            <person name="Hanada K."/>
            <person name="Heyl A."/>
            <person name="Hicks K.A."/>
            <person name="Hugh J."/>
            <person name="Lohr M."/>
            <person name="Mayer K."/>
            <person name="Melkozernov A."/>
            <person name="Murata T."/>
            <person name="Nelson D."/>
            <person name="Pils B."/>
            <person name="Prigge M."/>
            <person name="Reiss B."/>
            <person name="Renner T."/>
            <person name="Rombauts S."/>
            <person name="Rushton P."/>
            <person name="Sanderfoot A."/>
            <person name="Schween G."/>
            <person name="Shiu S.-H."/>
            <person name="Stueber K."/>
            <person name="Theodoulou F.L."/>
            <person name="Tu H."/>
            <person name="Van de Peer Y."/>
            <person name="Verrier P.J."/>
            <person name="Waters E."/>
            <person name="Wood A."/>
            <person name="Yang L."/>
            <person name="Cove D."/>
            <person name="Cuming A."/>
            <person name="Hasebe M."/>
            <person name="Lucas S."/>
            <person name="Mishler D.B."/>
            <person name="Reski R."/>
            <person name="Grigoriev I."/>
            <person name="Quatrano R.S."/>
            <person name="Boore J.L."/>
        </authorList>
    </citation>
    <scope>NUCLEOTIDE SEQUENCE [LARGE SCALE GENOMIC DNA]</scope>
    <source>
        <strain evidence="3 4">cv. Gransden 2004</strain>
    </source>
</reference>
<dbReference type="Gramene" id="Pp3c8_24080V3.1">
    <property type="protein sequence ID" value="Pp3c8_24080V3.1"/>
    <property type="gene ID" value="Pp3c8_24080"/>
</dbReference>
<proteinExistence type="predicted"/>
<evidence type="ECO:0000313" key="3">
    <source>
        <dbReference type="EnsemblPlants" id="Pp3c8_24080V3.1"/>
    </source>
</evidence>
<keyword evidence="4" id="KW-1185">Reference proteome</keyword>
<sequence length="74" mass="8550">MEENEAQFKVLKNESDRQADEREGVKRINIDLIINHIGVINHVSPSSRFREYELPLAQHVENLELGESFACVEN</sequence>
<reference evidence="3" key="3">
    <citation type="submission" date="2020-12" db="UniProtKB">
        <authorList>
            <consortium name="EnsemblPlants"/>
        </authorList>
    </citation>
    <scope>IDENTIFICATION</scope>
</reference>
<dbReference type="EnsemblPlants" id="Pp3c8_24080V3.1">
    <property type="protein sequence ID" value="Pp3c8_24080V3.1"/>
    <property type="gene ID" value="Pp3c8_24080"/>
</dbReference>
<gene>
    <name evidence="3" type="primary">LOC112285395</name>
    <name evidence="2" type="ORF">PHYPA_011993</name>
</gene>
<feature type="region of interest" description="Disordered" evidence="1">
    <location>
        <begin position="1"/>
        <end position="21"/>
    </location>
</feature>
<dbReference type="EMBL" id="ABEU02000008">
    <property type="protein sequence ID" value="PNR50096.1"/>
    <property type="molecule type" value="Genomic_DNA"/>
</dbReference>
<protein>
    <submittedName>
        <fullName evidence="2 3">Uncharacterized protein</fullName>
    </submittedName>
</protein>
<name>A0A2K1K8J5_PHYPA</name>